<name>A0A9D4GZB5_DREPO</name>
<evidence type="ECO:0000313" key="2">
    <source>
        <dbReference type="Proteomes" id="UP000828390"/>
    </source>
</evidence>
<reference evidence="1" key="1">
    <citation type="journal article" date="2019" name="bioRxiv">
        <title>The Genome of the Zebra Mussel, Dreissena polymorpha: A Resource for Invasive Species Research.</title>
        <authorList>
            <person name="McCartney M.A."/>
            <person name="Auch B."/>
            <person name="Kono T."/>
            <person name="Mallez S."/>
            <person name="Zhang Y."/>
            <person name="Obille A."/>
            <person name="Becker A."/>
            <person name="Abrahante J.E."/>
            <person name="Garbe J."/>
            <person name="Badalamenti J.P."/>
            <person name="Herman A."/>
            <person name="Mangelson H."/>
            <person name="Liachko I."/>
            <person name="Sullivan S."/>
            <person name="Sone E.D."/>
            <person name="Koren S."/>
            <person name="Silverstein K.A.T."/>
            <person name="Beckman K.B."/>
            <person name="Gohl D.M."/>
        </authorList>
    </citation>
    <scope>NUCLEOTIDE SEQUENCE</scope>
    <source>
        <strain evidence="1">Duluth1</strain>
        <tissue evidence="1">Whole animal</tissue>
    </source>
</reference>
<dbReference type="Proteomes" id="UP000828390">
    <property type="component" value="Unassembled WGS sequence"/>
</dbReference>
<accession>A0A9D4GZB5</accession>
<dbReference type="AlphaFoldDB" id="A0A9D4GZB5"/>
<keyword evidence="2" id="KW-1185">Reference proteome</keyword>
<dbReference type="EMBL" id="JAIWYP010000005">
    <property type="protein sequence ID" value="KAH3826456.1"/>
    <property type="molecule type" value="Genomic_DNA"/>
</dbReference>
<comment type="caution">
    <text evidence="1">The sequence shown here is derived from an EMBL/GenBank/DDBJ whole genome shotgun (WGS) entry which is preliminary data.</text>
</comment>
<evidence type="ECO:0000313" key="1">
    <source>
        <dbReference type="EMBL" id="KAH3826456.1"/>
    </source>
</evidence>
<organism evidence="1 2">
    <name type="scientific">Dreissena polymorpha</name>
    <name type="common">Zebra mussel</name>
    <name type="synonym">Mytilus polymorpha</name>
    <dbReference type="NCBI Taxonomy" id="45954"/>
    <lineage>
        <taxon>Eukaryota</taxon>
        <taxon>Metazoa</taxon>
        <taxon>Spiralia</taxon>
        <taxon>Lophotrochozoa</taxon>
        <taxon>Mollusca</taxon>
        <taxon>Bivalvia</taxon>
        <taxon>Autobranchia</taxon>
        <taxon>Heteroconchia</taxon>
        <taxon>Euheterodonta</taxon>
        <taxon>Imparidentia</taxon>
        <taxon>Neoheterodontei</taxon>
        <taxon>Myida</taxon>
        <taxon>Dreissenoidea</taxon>
        <taxon>Dreissenidae</taxon>
        <taxon>Dreissena</taxon>
    </lineage>
</organism>
<proteinExistence type="predicted"/>
<reference evidence="1" key="2">
    <citation type="submission" date="2020-11" db="EMBL/GenBank/DDBJ databases">
        <authorList>
            <person name="McCartney M.A."/>
            <person name="Auch B."/>
            <person name="Kono T."/>
            <person name="Mallez S."/>
            <person name="Becker A."/>
            <person name="Gohl D.M."/>
            <person name="Silverstein K.A.T."/>
            <person name="Koren S."/>
            <person name="Bechman K.B."/>
            <person name="Herman A."/>
            <person name="Abrahante J.E."/>
            <person name="Garbe J."/>
        </authorList>
    </citation>
    <scope>NUCLEOTIDE SEQUENCE</scope>
    <source>
        <strain evidence="1">Duluth1</strain>
        <tissue evidence="1">Whole animal</tissue>
    </source>
</reference>
<protein>
    <submittedName>
        <fullName evidence="1">Uncharacterized protein</fullName>
    </submittedName>
</protein>
<sequence>MNNCRKYQLVPATFRLTPFTGGLIPTFGRYDYIYEQRKWTTWGRDPYTRRKEKDPSPVRPATSYTWKRPVPLRVAHVDRTSRCRLAFTNLIVTLKCLN</sequence>
<gene>
    <name evidence="1" type="ORF">DPMN_128362</name>
</gene>